<evidence type="ECO:0000313" key="2">
    <source>
        <dbReference type="Proteomes" id="UP000617743"/>
    </source>
</evidence>
<protein>
    <submittedName>
        <fullName evidence="1">Uncharacterized protein</fullName>
    </submittedName>
</protein>
<name>A0ABQ2XEU8_9ACTN</name>
<organism evidence="1 2">
    <name type="scientific">Streptomyces lomondensis</name>
    <dbReference type="NCBI Taxonomy" id="68229"/>
    <lineage>
        <taxon>Bacteria</taxon>
        <taxon>Bacillati</taxon>
        <taxon>Actinomycetota</taxon>
        <taxon>Actinomycetes</taxon>
        <taxon>Kitasatosporales</taxon>
        <taxon>Streptomycetaceae</taxon>
        <taxon>Streptomyces</taxon>
    </lineage>
</organism>
<gene>
    <name evidence="1" type="ORF">GCM10010383_48710</name>
</gene>
<comment type="caution">
    <text evidence="1">The sequence shown here is derived from an EMBL/GenBank/DDBJ whole genome shotgun (WGS) entry which is preliminary data.</text>
</comment>
<accession>A0ABQ2XEU8</accession>
<sequence>MTNSLPPDIPTMRVATQRVLAQGAAPLSDEQLETLRLQLRGHIQLLGPEIERAAQRLPKGDSLRECALTSAGEARMRLLLGPGDTVVVRVAVVQKLARSVRALCDQYEQLGGGRV</sequence>
<dbReference type="Pfam" id="PF19979">
    <property type="entry name" value="DUF6415"/>
    <property type="match status" value="1"/>
</dbReference>
<dbReference type="Proteomes" id="UP000617743">
    <property type="component" value="Unassembled WGS sequence"/>
</dbReference>
<evidence type="ECO:0000313" key="1">
    <source>
        <dbReference type="EMBL" id="GGX12951.1"/>
    </source>
</evidence>
<reference evidence="2" key="1">
    <citation type="journal article" date="2019" name="Int. J. Syst. Evol. Microbiol.">
        <title>The Global Catalogue of Microorganisms (GCM) 10K type strain sequencing project: providing services to taxonomists for standard genome sequencing and annotation.</title>
        <authorList>
            <consortium name="The Broad Institute Genomics Platform"/>
            <consortium name="The Broad Institute Genome Sequencing Center for Infectious Disease"/>
            <person name="Wu L."/>
            <person name="Ma J."/>
        </authorList>
    </citation>
    <scope>NUCLEOTIDE SEQUENCE [LARGE SCALE GENOMIC DNA]</scope>
    <source>
        <strain evidence="2">JCM 4866</strain>
    </source>
</reference>
<keyword evidence="2" id="KW-1185">Reference proteome</keyword>
<dbReference type="EMBL" id="BMWC01000007">
    <property type="protein sequence ID" value="GGX12951.1"/>
    <property type="molecule type" value="Genomic_DNA"/>
</dbReference>
<dbReference type="InterPro" id="IPR046300">
    <property type="entry name" value="DUF6415"/>
</dbReference>
<proteinExistence type="predicted"/>